<dbReference type="Pfam" id="PF14498">
    <property type="entry name" value="Glyco_hyd_65N_2"/>
    <property type="match status" value="1"/>
</dbReference>
<dbReference type="Gene3D" id="2.60.40.1180">
    <property type="entry name" value="Golgi alpha-mannosidase II"/>
    <property type="match status" value="1"/>
</dbReference>
<evidence type="ECO:0000259" key="3">
    <source>
        <dbReference type="Pfam" id="PF21307"/>
    </source>
</evidence>
<proteinExistence type="predicted"/>
<name>A0A0C4DWS2_MAGP6</name>
<feature type="chain" id="PRO_5009385435" evidence="1">
    <location>
        <begin position="27"/>
        <end position="839"/>
    </location>
</feature>
<dbReference type="InterPro" id="IPR027414">
    <property type="entry name" value="GH95_N_dom"/>
</dbReference>
<evidence type="ECO:0000259" key="2">
    <source>
        <dbReference type="Pfam" id="PF14498"/>
    </source>
</evidence>
<dbReference type="PANTHER" id="PTHR31084">
    <property type="entry name" value="ALPHA-L-FUCOSIDASE 2"/>
    <property type="match status" value="1"/>
</dbReference>
<dbReference type="Proteomes" id="UP000011715">
    <property type="component" value="Unassembled WGS sequence"/>
</dbReference>
<dbReference type="GO" id="GO:0004560">
    <property type="term" value="F:alpha-L-fucosidase activity"/>
    <property type="evidence" value="ECO:0007669"/>
    <property type="project" value="InterPro"/>
</dbReference>
<feature type="signal peptide" evidence="1">
    <location>
        <begin position="1"/>
        <end position="26"/>
    </location>
</feature>
<accession>A0A0C4DWS2</accession>
<dbReference type="Pfam" id="PF21307">
    <property type="entry name" value="Glyco_hydro_95_C"/>
    <property type="match status" value="1"/>
</dbReference>
<evidence type="ECO:0000259" key="4">
    <source>
        <dbReference type="Pfam" id="PF22124"/>
    </source>
</evidence>
<evidence type="ECO:0000313" key="7">
    <source>
        <dbReference type="Proteomes" id="UP000011715"/>
    </source>
</evidence>
<dbReference type="InterPro" id="IPR008928">
    <property type="entry name" value="6-hairpin_glycosidase_sf"/>
</dbReference>
<dbReference type="Pfam" id="PF22124">
    <property type="entry name" value="Glyco_hydro_95_cat"/>
    <property type="match status" value="1"/>
</dbReference>
<organism evidence="6 7">
    <name type="scientific">Magnaporthiopsis poae (strain ATCC 64411 / 73-15)</name>
    <name type="common">Kentucky bluegrass fungus</name>
    <name type="synonym">Magnaporthe poae</name>
    <dbReference type="NCBI Taxonomy" id="644358"/>
    <lineage>
        <taxon>Eukaryota</taxon>
        <taxon>Fungi</taxon>
        <taxon>Dikarya</taxon>
        <taxon>Ascomycota</taxon>
        <taxon>Pezizomycotina</taxon>
        <taxon>Sordariomycetes</taxon>
        <taxon>Sordariomycetidae</taxon>
        <taxon>Magnaporthales</taxon>
        <taxon>Magnaporthaceae</taxon>
        <taxon>Magnaporthiopsis</taxon>
    </lineage>
</organism>
<dbReference type="InterPro" id="IPR013780">
    <property type="entry name" value="Glyco_hydro_b"/>
</dbReference>
<keyword evidence="7" id="KW-1185">Reference proteome</keyword>
<dbReference type="OMA" id="YPLHLWT"/>
<dbReference type="PIRSF" id="PIRSF007663">
    <property type="entry name" value="UCP007663"/>
    <property type="match status" value="1"/>
</dbReference>
<dbReference type="InterPro" id="IPR016518">
    <property type="entry name" value="Alpha-L-fucosidase"/>
</dbReference>
<feature type="domain" description="Glycosyl hydrolase family 95 catalytic" evidence="4">
    <location>
        <begin position="291"/>
        <end position="695"/>
    </location>
</feature>
<dbReference type="Gene3D" id="1.50.10.10">
    <property type="match status" value="1"/>
</dbReference>
<reference evidence="6" key="5">
    <citation type="submission" date="2015-06" db="UniProtKB">
        <authorList>
            <consortium name="EnsemblFungi"/>
        </authorList>
    </citation>
    <scope>IDENTIFICATION</scope>
    <source>
        <strain evidence="6">ATCC 64411</strain>
    </source>
</reference>
<dbReference type="OrthoDB" id="2848340at2759"/>
<dbReference type="GO" id="GO:0005975">
    <property type="term" value="P:carbohydrate metabolic process"/>
    <property type="evidence" value="ECO:0007669"/>
    <property type="project" value="InterPro"/>
</dbReference>
<evidence type="ECO:0000313" key="6">
    <source>
        <dbReference type="EnsemblFungi" id="MAPG_04452T0"/>
    </source>
</evidence>
<reference evidence="5" key="3">
    <citation type="submission" date="2011-03" db="EMBL/GenBank/DDBJ databases">
        <title>Annotation of Magnaporthe poae ATCC 64411.</title>
        <authorList>
            <person name="Ma L.-J."/>
            <person name="Dead R."/>
            <person name="Young S.K."/>
            <person name="Zeng Q."/>
            <person name="Gargeya S."/>
            <person name="Fitzgerald M."/>
            <person name="Haas B."/>
            <person name="Abouelleil A."/>
            <person name="Alvarado L."/>
            <person name="Arachchi H.M."/>
            <person name="Berlin A."/>
            <person name="Brown A."/>
            <person name="Chapman S.B."/>
            <person name="Chen Z."/>
            <person name="Dunbar C."/>
            <person name="Freedman E."/>
            <person name="Gearin G."/>
            <person name="Gellesch M."/>
            <person name="Goldberg J."/>
            <person name="Griggs A."/>
            <person name="Gujja S."/>
            <person name="Heiman D."/>
            <person name="Howarth C."/>
            <person name="Larson L."/>
            <person name="Lui A."/>
            <person name="MacDonald P.J.P."/>
            <person name="Mehta T."/>
            <person name="Montmayeur A."/>
            <person name="Murphy C."/>
            <person name="Neiman D."/>
            <person name="Pearson M."/>
            <person name="Priest M."/>
            <person name="Roberts A."/>
            <person name="Saif S."/>
            <person name="Shea T."/>
            <person name="Shenoy N."/>
            <person name="Sisk P."/>
            <person name="Stolte C."/>
            <person name="Sykes S."/>
            <person name="Yandava C."/>
            <person name="Wortman J."/>
            <person name="Nusbaum C."/>
            <person name="Birren B."/>
        </authorList>
    </citation>
    <scope>NUCLEOTIDE SEQUENCE</scope>
    <source>
        <strain evidence="5">ATCC 64411</strain>
    </source>
</reference>
<reference evidence="5" key="1">
    <citation type="submission" date="2010-05" db="EMBL/GenBank/DDBJ databases">
        <title>The Genome Sequence of Magnaporthe poae strain ATCC 64411.</title>
        <authorList>
            <consortium name="The Broad Institute Genome Sequencing Platform"/>
            <consortium name="Broad Institute Genome Sequencing Center for Infectious Disease"/>
            <person name="Ma L.-J."/>
            <person name="Dead R."/>
            <person name="Young S."/>
            <person name="Zeng Q."/>
            <person name="Koehrsen M."/>
            <person name="Alvarado L."/>
            <person name="Berlin A."/>
            <person name="Chapman S.B."/>
            <person name="Chen Z."/>
            <person name="Freedman E."/>
            <person name="Gellesch M."/>
            <person name="Goldberg J."/>
            <person name="Griggs A."/>
            <person name="Gujja S."/>
            <person name="Heilman E.R."/>
            <person name="Heiman D."/>
            <person name="Hepburn T."/>
            <person name="Howarth C."/>
            <person name="Jen D."/>
            <person name="Larson L."/>
            <person name="Mehta T."/>
            <person name="Neiman D."/>
            <person name="Pearson M."/>
            <person name="Roberts A."/>
            <person name="Saif S."/>
            <person name="Shea T."/>
            <person name="Shenoy N."/>
            <person name="Sisk P."/>
            <person name="Stolte C."/>
            <person name="Sykes S."/>
            <person name="Walk T."/>
            <person name="White J."/>
            <person name="Yandava C."/>
            <person name="Haas B."/>
            <person name="Nusbaum C."/>
            <person name="Birren B."/>
        </authorList>
    </citation>
    <scope>NUCLEOTIDE SEQUENCE</scope>
    <source>
        <strain evidence="5">ATCC 64411</strain>
    </source>
</reference>
<dbReference type="VEuPathDB" id="FungiDB:MAPG_04452"/>
<evidence type="ECO:0000256" key="1">
    <source>
        <dbReference type="SAM" id="SignalP"/>
    </source>
</evidence>
<feature type="domain" description="Alpha fucosidase A-like C-terminal" evidence="3">
    <location>
        <begin position="737"/>
        <end position="835"/>
    </location>
</feature>
<dbReference type="EMBL" id="GL876968">
    <property type="protein sequence ID" value="KLU85426.1"/>
    <property type="molecule type" value="Genomic_DNA"/>
</dbReference>
<sequence>MHSVRDGLKALASALAAGWITVGAAGADIPPPNSASNPMRMWQTSAGTTYSDSFLIGNGRLGFSLPGSATSETIVLNEDSFWSGTKMDRVNRNALSNLGRIRSMIVNNDLNGAHGVASSNYAGTPNSMRNYDYPGRLSISMKGASGSVGGYERWLDLGEAIGGVYYTIGGVAFKREYLASFPDDIIAVRISASRNGAVSFDLRQTLASGQNSASAPGSDTIIMSGGNSISFTAGAKVVPTGGTIRKSGDTITVDGADSAVIYWSAWTTFRKAKGDLQSAVLADLARASAKGYDAIRADHIKDYKALAGRAELSLGTSSSAQKSKTTADRLRGLANTFDPEISTLYWYFARYLLIASARPGTLPANLQGIWNDSPNPMWGSKFTININLEMNYWPALVTNMPELHDSMFKHLKRMQENGRDVARRMYNMSGAVCHHNTDLWGDCAPQDNDTGSTFWPSGLAWAVTHVFEHYDFTGDSEVLKAYYPVLRDVASFFLDFLTEYNGYLVTNPSVSPEQRYRAPNGGQVVAMSIAPTMDNCLLWELAGQMLEMEKAIGASDGGALSQRFMAARARLMPLRKDQYGGLAEWYRDFTETEAGHRHFSHLFGLFPGSRITSANRTSFDLARAAVRRRLSNGSGSTGWSRAWAVALLGRLFDGAGVADSYKYLLTRLTYPNSMLDMNPPSVFQLDGNYGGSVVVEALLQSHELVALPSNPSTVVSDARSLKPAFVGDSNGGKNAHHLIRLLPAVPTQWASSGGGYFRGLLARGGFEVEASWGADAKLTRAVIRSVKGNTAWVMLGDQPIGDAAANSGTAQAIKVDGVGQGAVLKLQGEAGRTFTVTRA</sequence>
<gene>
    <name evidence="5" type="ORF">MAPG_04452</name>
</gene>
<reference evidence="7" key="2">
    <citation type="submission" date="2010-05" db="EMBL/GenBank/DDBJ databases">
        <title>The genome sequence of Magnaporthe poae strain ATCC 64411.</title>
        <authorList>
            <person name="Ma L.-J."/>
            <person name="Dead R."/>
            <person name="Young S."/>
            <person name="Zeng Q."/>
            <person name="Koehrsen M."/>
            <person name="Alvarado L."/>
            <person name="Berlin A."/>
            <person name="Chapman S.B."/>
            <person name="Chen Z."/>
            <person name="Freedman E."/>
            <person name="Gellesch M."/>
            <person name="Goldberg J."/>
            <person name="Griggs A."/>
            <person name="Gujja S."/>
            <person name="Heilman E.R."/>
            <person name="Heiman D."/>
            <person name="Hepburn T."/>
            <person name="Howarth C."/>
            <person name="Jen D."/>
            <person name="Larson L."/>
            <person name="Mehta T."/>
            <person name="Neiman D."/>
            <person name="Pearson M."/>
            <person name="Roberts A."/>
            <person name="Saif S."/>
            <person name="Shea T."/>
            <person name="Shenoy N."/>
            <person name="Sisk P."/>
            <person name="Stolte C."/>
            <person name="Sykes S."/>
            <person name="Walk T."/>
            <person name="White J."/>
            <person name="Yandava C."/>
            <person name="Haas B."/>
            <person name="Nusbaum C."/>
            <person name="Birren B."/>
        </authorList>
    </citation>
    <scope>NUCLEOTIDE SEQUENCE [LARGE SCALE GENOMIC DNA]</scope>
    <source>
        <strain evidence="7">ATCC 64411 / 73-15</strain>
    </source>
</reference>
<dbReference type="EMBL" id="ADBL01001053">
    <property type="status" value="NOT_ANNOTATED_CDS"/>
    <property type="molecule type" value="Genomic_DNA"/>
</dbReference>
<dbReference type="eggNOG" id="ENOG502QQ9E">
    <property type="taxonomic scope" value="Eukaryota"/>
</dbReference>
<dbReference type="InterPro" id="IPR012341">
    <property type="entry name" value="6hp_glycosidase-like_sf"/>
</dbReference>
<dbReference type="AlphaFoldDB" id="A0A0C4DWS2"/>
<dbReference type="InterPro" id="IPR054363">
    <property type="entry name" value="GH95_cat"/>
</dbReference>
<dbReference type="EnsemblFungi" id="MAPG_04452T0">
    <property type="protein sequence ID" value="MAPG_04452T0"/>
    <property type="gene ID" value="MAPG_04452"/>
</dbReference>
<evidence type="ECO:0000313" key="5">
    <source>
        <dbReference type="EMBL" id="KLU85426.1"/>
    </source>
</evidence>
<dbReference type="PANTHER" id="PTHR31084:SF0">
    <property type="entry name" value="ALPHA-L-FUCOSIDASE 2"/>
    <property type="match status" value="1"/>
</dbReference>
<dbReference type="STRING" id="644358.A0A0C4DWS2"/>
<keyword evidence="1" id="KW-0732">Signal</keyword>
<protein>
    <submittedName>
        <fullName evidence="5 6">Uncharacterized protein</fullName>
    </submittedName>
</protein>
<reference evidence="6" key="4">
    <citation type="journal article" date="2015" name="G3 (Bethesda)">
        <title>Genome sequences of three phytopathogenic species of the Magnaporthaceae family of fungi.</title>
        <authorList>
            <person name="Okagaki L.H."/>
            <person name="Nunes C.C."/>
            <person name="Sailsbery J."/>
            <person name="Clay B."/>
            <person name="Brown D."/>
            <person name="John T."/>
            <person name="Oh Y."/>
            <person name="Young N."/>
            <person name="Fitzgerald M."/>
            <person name="Haas B.J."/>
            <person name="Zeng Q."/>
            <person name="Young S."/>
            <person name="Adiconis X."/>
            <person name="Fan L."/>
            <person name="Levin J.Z."/>
            <person name="Mitchell T.K."/>
            <person name="Okubara P.A."/>
            <person name="Farman M.L."/>
            <person name="Kohn L.M."/>
            <person name="Birren B."/>
            <person name="Ma L.-J."/>
            <person name="Dean R.A."/>
        </authorList>
    </citation>
    <scope>NUCLEOTIDE SEQUENCE</scope>
    <source>
        <strain evidence="6">ATCC 64411 / 73-15</strain>
    </source>
</reference>
<dbReference type="SUPFAM" id="SSF48208">
    <property type="entry name" value="Six-hairpin glycosidases"/>
    <property type="match status" value="1"/>
</dbReference>
<feature type="domain" description="Glycosyl hydrolase family 95 N-terminal" evidence="2">
    <location>
        <begin position="41"/>
        <end position="271"/>
    </location>
</feature>
<dbReference type="InterPro" id="IPR049053">
    <property type="entry name" value="AFCA-like_C"/>
</dbReference>